<reference evidence="3" key="1">
    <citation type="submission" date="2020-04" db="EMBL/GenBank/DDBJ databases">
        <authorList>
            <person name="Neveu A P."/>
        </authorList>
    </citation>
    <scope>NUCLEOTIDE SEQUENCE</scope>
    <source>
        <tissue evidence="3">Whole embryo</tissue>
    </source>
</reference>
<protein>
    <submittedName>
        <fullName evidence="3">Cyclic AMP-dependent transcription factor ATF-3</fullName>
    </submittedName>
</protein>
<dbReference type="PROSITE" id="PS50217">
    <property type="entry name" value="BZIP"/>
    <property type="match status" value="1"/>
</dbReference>
<dbReference type="CDD" id="cd14722">
    <property type="entry name" value="bZIP_ATF3"/>
    <property type="match status" value="1"/>
</dbReference>
<dbReference type="InterPro" id="IPR046347">
    <property type="entry name" value="bZIP_sf"/>
</dbReference>
<evidence type="ECO:0000313" key="3">
    <source>
        <dbReference type="EMBL" id="CAB3224128.1"/>
    </source>
</evidence>
<dbReference type="PANTHER" id="PTHR23351">
    <property type="entry name" value="FOS TRANSCRIPTION FACTOR-RELATED"/>
    <property type="match status" value="1"/>
</dbReference>
<gene>
    <name evidence="3" type="primary">Atf3</name>
</gene>
<dbReference type="PANTHER" id="PTHR23351:SF59">
    <property type="entry name" value="CYCLIC AMP-DEPENDENT TRANSCRIPTION FACTOR ATF-3-LIKE"/>
    <property type="match status" value="1"/>
</dbReference>
<keyword evidence="1" id="KW-0175">Coiled coil</keyword>
<dbReference type="InterPro" id="IPR000837">
    <property type="entry name" value="AP-1"/>
</dbReference>
<evidence type="ECO:0000259" key="2">
    <source>
        <dbReference type="PROSITE" id="PS50217"/>
    </source>
</evidence>
<dbReference type="SMART" id="SM00338">
    <property type="entry name" value="BRLZ"/>
    <property type="match status" value="1"/>
</dbReference>
<dbReference type="Gene3D" id="1.20.5.170">
    <property type="match status" value="1"/>
</dbReference>
<sequence length="279" mass="32028">MKLQMMTHGQTSPSQERSSPYYITSLQCDNAANQQTVYTSGMTYPVDLRQLGRRSPADNEHYCQQSSKQIGMLNSPMQQTTSSVTSDDLMLVEEHIRPLIKQELRYTIQSKRIARGLPTTFENENKVNDKEDPTPETLVKRARRRERNKVAAAKCRFKKKMISEKLQEESEHLEHLNLTLKREIQKLQEERQKLMYILNLHRPTCIVRSPASTSKNPSFLNDDETCGSEMQAACSLGNDRGNSQESSWETQMENEQYLENLLCSQGNLTTTSQAIKSMD</sequence>
<accession>A0A6F9D7S7</accession>
<dbReference type="GO" id="GO:0005634">
    <property type="term" value="C:nucleus"/>
    <property type="evidence" value="ECO:0007669"/>
    <property type="project" value="TreeGrafter"/>
</dbReference>
<feature type="coiled-coil region" evidence="1">
    <location>
        <begin position="163"/>
        <end position="197"/>
    </location>
</feature>
<dbReference type="AlphaFoldDB" id="A0A6F9D7S7"/>
<dbReference type="GO" id="GO:0000978">
    <property type="term" value="F:RNA polymerase II cis-regulatory region sequence-specific DNA binding"/>
    <property type="evidence" value="ECO:0007669"/>
    <property type="project" value="TreeGrafter"/>
</dbReference>
<organism evidence="3">
    <name type="scientific">Phallusia mammillata</name>
    <dbReference type="NCBI Taxonomy" id="59560"/>
    <lineage>
        <taxon>Eukaryota</taxon>
        <taxon>Metazoa</taxon>
        <taxon>Chordata</taxon>
        <taxon>Tunicata</taxon>
        <taxon>Ascidiacea</taxon>
        <taxon>Phlebobranchia</taxon>
        <taxon>Ascidiidae</taxon>
        <taxon>Phallusia</taxon>
    </lineage>
</organism>
<evidence type="ECO:0000256" key="1">
    <source>
        <dbReference type="SAM" id="Coils"/>
    </source>
</evidence>
<dbReference type="EMBL" id="LR783133">
    <property type="protein sequence ID" value="CAB3224128.1"/>
    <property type="molecule type" value="mRNA"/>
</dbReference>
<dbReference type="GO" id="GO:0000981">
    <property type="term" value="F:DNA-binding transcription factor activity, RNA polymerase II-specific"/>
    <property type="evidence" value="ECO:0007669"/>
    <property type="project" value="TreeGrafter"/>
</dbReference>
<dbReference type="SUPFAM" id="SSF57959">
    <property type="entry name" value="Leucine zipper domain"/>
    <property type="match status" value="1"/>
</dbReference>
<name>A0A6F9D7S7_9ASCI</name>
<dbReference type="InterPro" id="IPR004827">
    <property type="entry name" value="bZIP"/>
</dbReference>
<dbReference type="Pfam" id="PF00170">
    <property type="entry name" value="bZIP_1"/>
    <property type="match status" value="1"/>
</dbReference>
<dbReference type="PROSITE" id="PS00036">
    <property type="entry name" value="BZIP_BASIC"/>
    <property type="match status" value="1"/>
</dbReference>
<proteinExistence type="evidence at transcript level"/>
<feature type="domain" description="BZIP" evidence="2">
    <location>
        <begin position="138"/>
        <end position="201"/>
    </location>
</feature>
<dbReference type="PRINTS" id="PR00042">
    <property type="entry name" value="LEUZIPPRFOS"/>
</dbReference>